<feature type="region of interest" description="Disordered" evidence="2">
    <location>
        <begin position="1068"/>
        <end position="1119"/>
    </location>
</feature>
<accession>A0AAE0WN18</accession>
<feature type="compositionally biased region" description="Gly residues" evidence="2">
    <location>
        <begin position="1081"/>
        <end position="1090"/>
    </location>
</feature>
<sequence>MPPKKKTTLPSASQPEPAKSTRASGRKRRLSDASNASNVTEDRPSSSQGAVTQAAAKKRKRGRPAATSAEPEVIVEEAEQEITLSTHHDDAMQFGGDATMERERPGSSRTFEHSIEVHNPRSKHVKFGGVAENGEDVTSSKKLTTPHPGKTSTITRRTTQSPSLGATSQRRSTSLSRKSLPPGWNEDATTQESSQVKYTMVPLAEALQTRLRQRSQLSQVQSARGARTALELDQLKQEASEKEERIKEIELDLVEQRRYASQVDDDESQQRVIALEAELSDARREHSHHLDTHGLQLDDGMLVLGSREAVTYPDLFARSTTSQANDVDMNGVQTETKITKTTRTSLSAQLTEDWDTERANFENAILALSKEANDAKARLQILEIELGALSQQEGVDIITIVKSIRQSHADIRDAVEAVFPDSLPDHATNQDIIEIMIANLHEQVDILRIKETEVTERDMLIADLSNQINGLLDHLAEKDIRLKTLDERWMQLDRDNEENGRTIEELEEELNESLAERDDLRKQNDELKEEVKALGQDHAESVRNHEALQLSLEGYRREEVRLTELVERMEQDHRDTVAKMAKEREETVNDLEDRLDEATRLRTDVEVVVVERQTELAALEHQVADMSTEREALIHELQTVKAVRDIETDARDVAETSLEQKNAEVEDLEARVGRLEEELEILTSQLDELRKVNETERTQREAAEQDLDDRNAEIDELTQKLASQGAEANELRMKMFVLQQEHAEKVKVLKETLADREEQYQTDIADEVARREAADDLAQQRAATILALETRIEEIELQMRTDLAERDERITLLESDLAVRDNEIEDLKMDLTSAENSHDIEKTRLEDRLEELDGSIVALQETINLHEATIVQLQQDSITIIDLHNSEIEDRNAEIADLHASLEQVKNERADLETQAAGLERRVEQEAEAMLDLQNAKEDEIDDYKEQLKDKQTLILVVEQKAKDADEAWQEILRAREEEIEVLKSEAVAGEEVTEELTTDFEAFRTRFREVVARQNATIGKLQDAIDAAKIVADEDGEALKREGVLALEEVEGFDFVGRLKVTRRSVVRQTQTSSSSQVVAGGGGSGGGLVSPQKKSGKGGKKGRKVVESGGLLEEPGM</sequence>
<dbReference type="AlphaFoldDB" id="A0AAE0WN18"/>
<comment type="caution">
    <text evidence="3">The sequence shown here is derived from an EMBL/GenBank/DDBJ whole genome shotgun (WGS) entry which is preliminary data.</text>
</comment>
<proteinExistence type="predicted"/>
<evidence type="ECO:0000313" key="3">
    <source>
        <dbReference type="EMBL" id="KAK3674829.1"/>
    </source>
</evidence>
<evidence type="ECO:0000313" key="4">
    <source>
        <dbReference type="Proteomes" id="UP001274830"/>
    </source>
</evidence>
<gene>
    <name evidence="3" type="ORF">LTR78_005173</name>
</gene>
<feature type="coiled-coil region" evidence="1">
    <location>
        <begin position="492"/>
        <end position="734"/>
    </location>
</feature>
<dbReference type="Proteomes" id="UP001274830">
    <property type="component" value="Unassembled WGS sequence"/>
</dbReference>
<name>A0AAE0WN18_9PEZI</name>
<evidence type="ECO:0000256" key="2">
    <source>
        <dbReference type="SAM" id="MobiDB-lite"/>
    </source>
</evidence>
<feature type="region of interest" description="Disordered" evidence="2">
    <location>
        <begin position="1"/>
        <end position="196"/>
    </location>
</feature>
<reference evidence="3" key="1">
    <citation type="submission" date="2023-07" db="EMBL/GenBank/DDBJ databases">
        <title>Black Yeasts Isolated from many extreme environments.</title>
        <authorList>
            <person name="Coleine C."/>
            <person name="Stajich J.E."/>
            <person name="Selbmann L."/>
        </authorList>
    </citation>
    <scope>NUCLEOTIDE SEQUENCE</scope>
    <source>
        <strain evidence="3">CCFEE 5485</strain>
    </source>
</reference>
<feature type="compositionally biased region" description="Polar residues" evidence="2">
    <location>
        <begin position="150"/>
        <end position="177"/>
    </location>
</feature>
<keyword evidence="1" id="KW-0175">Coiled coil</keyword>
<dbReference type="EMBL" id="JAUTXT010000017">
    <property type="protein sequence ID" value="KAK3674829.1"/>
    <property type="molecule type" value="Genomic_DNA"/>
</dbReference>
<protein>
    <submittedName>
        <fullName evidence="3">Uncharacterized protein</fullName>
    </submittedName>
</protein>
<feature type="compositionally biased region" description="Polar residues" evidence="2">
    <location>
        <begin position="187"/>
        <end position="196"/>
    </location>
</feature>
<feature type="compositionally biased region" description="Basic residues" evidence="2">
    <location>
        <begin position="1096"/>
        <end position="1105"/>
    </location>
</feature>
<feature type="coiled-coil region" evidence="1">
    <location>
        <begin position="225"/>
        <end position="285"/>
    </location>
</feature>
<keyword evidence="4" id="KW-1185">Reference proteome</keyword>
<evidence type="ECO:0000256" key="1">
    <source>
        <dbReference type="SAM" id="Coils"/>
    </source>
</evidence>
<feature type="compositionally biased region" description="Polar residues" evidence="2">
    <location>
        <begin position="32"/>
        <end position="51"/>
    </location>
</feature>
<feature type="coiled-coil region" evidence="1">
    <location>
        <begin position="358"/>
        <end position="392"/>
    </location>
</feature>
<organism evidence="3 4">
    <name type="scientific">Recurvomyces mirabilis</name>
    <dbReference type="NCBI Taxonomy" id="574656"/>
    <lineage>
        <taxon>Eukaryota</taxon>
        <taxon>Fungi</taxon>
        <taxon>Dikarya</taxon>
        <taxon>Ascomycota</taxon>
        <taxon>Pezizomycotina</taxon>
        <taxon>Dothideomycetes</taxon>
        <taxon>Dothideomycetidae</taxon>
        <taxon>Mycosphaerellales</taxon>
        <taxon>Teratosphaeriaceae</taxon>
        <taxon>Recurvomyces</taxon>
    </lineage>
</organism>
<feature type="coiled-coil region" evidence="1">
    <location>
        <begin position="842"/>
        <end position="961"/>
    </location>
</feature>
<feature type="compositionally biased region" description="Basic and acidic residues" evidence="2">
    <location>
        <begin position="99"/>
        <end position="119"/>
    </location>
</feature>
<feature type="compositionally biased region" description="Low complexity" evidence="2">
    <location>
        <begin position="1068"/>
        <end position="1080"/>
    </location>
</feature>